<dbReference type="Proteomes" id="UP001623592">
    <property type="component" value="Unassembled WGS sequence"/>
</dbReference>
<dbReference type="Gene3D" id="3.40.640.10">
    <property type="entry name" value="Type I PLP-dependent aspartate aminotransferase-like (Major domain)"/>
    <property type="match status" value="1"/>
</dbReference>
<evidence type="ECO:0000256" key="13">
    <source>
        <dbReference type="ARBA" id="ARBA00031787"/>
    </source>
</evidence>
<comment type="catalytic activity">
    <reaction evidence="14">
        <text>4-aminobutanoate + 2-oxoglutarate = succinate semialdehyde + L-glutamate</text>
        <dbReference type="Rhea" id="RHEA:23352"/>
        <dbReference type="ChEBI" id="CHEBI:16810"/>
        <dbReference type="ChEBI" id="CHEBI:29985"/>
        <dbReference type="ChEBI" id="CHEBI:57706"/>
        <dbReference type="ChEBI" id="CHEBI:59888"/>
        <dbReference type="EC" id="2.6.1.19"/>
    </reaction>
</comment>
<dbReference type="PROSITE" id="PS00600">
    <property type="entry name" value="AA_TRANSFER_CLASS_3"/>
    <property type="match status" value="1"/>
</dbReference>
<evidence type="ECO:0000256" key="6">
    <source>
        <dbReference type="ARBA" id="ARBA00012912"/>
    </source>
</evidence>
<evidence type="ECO:0000256" key="12">
    <source>
        <dbReference type="ARBA" id="ARBA00030857"/>
    </source>
</evidence>
<keyword evidence="7 17" id="KW-0032">Aminotransferase</keyword>
<evidence type="ECO:0000256" key="8">
    <source>
        <dbReference type="ARBA" id="ARBA00022679"/>
    </source>
</evidence>
<keyword evidence="8 17" id="KW-0808">Transferase</keyword>
<comment type="cofactor">
    <cofactor evidence="2">
        <name>pyridoxal 5'-phosphate</name>
        <dbReference type="ChEBI" id="CHEBI:597326"/>
    </cofactor>
</comment>
<evidence type="ECO:0000256" key="7">
    <source>
        <dbReference type="ARBA" id="ARBA00022576"/>
    </source>
</evidence>
<gene>
    <name evidence="17" type="primary">gabT</name>
    <name evidence="17" type="ORF">ACJDT4_22045</name>
</gene>
<dbReference type="RefSeq" id="WP_406789753.1">
    <property type="nucleotide sequence ID" value="NZ_JBJIAA010000025.1"/>
</dbReference>
<dbReference type="InterPro" id="IPR049704">
    <property type="entry name" value="Aminotrans_3_PPA_site"/>
</dbReference>
<dbReference type="InterPro" id="IPR015424">
    <property type="entry name" value="PyrdxlP-dep_Trfase"/>
</dbReference>
<name>A0ABW8TKT1_9CLOT</name>
<comment type="pathway">
    <text evidence="3">Amino-acid degradation; 4-aminobutanoate degradation.</text>
</comment>
<dbReference type="InterPro" id="IPR005814">
    <property type="entry name" value="Aminotrans_3"/>
</dbReference>
<dbReference type="EMBL" id="JBJIAA010000025">
    <property type="protein sequence ID" value="MFL0253090.1"/>
    <property type="molecule type" value="Genomic_DNA"/>
</dbReference>
<evidence type="ECO:0000256" key="16">
    <source>
        <dbReference type="RuleBase" id="RU003560"/>
    </source>
</evidence>
<evidence type="ECO:0000256" key="5">
    <source>
        <dbReference type="ARBA" id="ARBA00012876"/>
    </source>
</evidence>
<proteinExistence type="inferred from homology"/>
<dbReference type="InterPro" id="IPR015422">
    <property type="entry name" value="PyrdxlP-dep_Trfase_small"/>
</dbReference>
<dbReference type="NCBIfam" id="TIGR00700">
    <property type="entry name" value="GABAtrnsam"/>
    <property type="match status" value="1"/>
</dbReference>
<dbReference type="GO" id="GO:0034386">
    <property type="term" value="F:4-aminobutyrate:2-oxoglutarate transaminase activity"/>
    <property type="evidence" value="ECO:0007669"/>
    <property type="project" value="UniProtKB-EC"/>
</dbReference>
<reference evidence="17 18" key="1">
    <citation type="submission" date="2024-11" db="EMBL/GenBank/DDBJ databases">
        <authorList>
            <person name="Heng Y.C."/>
            <person name="Lim A.C.H."/>
            <person name="Lee J.K.Y."/>
            <person name="Kittelmann S."/>
        </authorList>
    </citation>
    <scope>NUCLEOTIDE SEQUENCE [LARGE SCALE GENOMIC DNA]</scope>
    <source>
        <strain evidence="17 18">WILCCON 0114</strain>
    </source>
</reference>
<comment type="catalytic activity">
    <reaction evidence="1">
        <text>(S)-3-amino-2-methylpropanoate + 2-oxoglutarate = 2-methyl-3-oxopropanoate + L-glutamate</text>
        <dbReference type="Rhea" id="RHEA:13993"/>
        <dbReference type="ChEBI" id="CHEBI:16810"/>
        <dbReference type="ChEBI" id="CHEBI:29985"/>
        <dbReference type="ChEBI" id="CHEBI:57700"/>
        <dbReference type="ChEBI" id="CHEBI:58655"/>
        <dbReference type="EC" id="2.6.1.22"/>
    </reaction>
</comment>
<evidence type="ECO:0000313" key="18">
    <source>
        <dbReference type="Proteomes" id="UP001623592"/>
    </source>
</evidence>
<keyword evidence="9 16" id="KW-0663">Pyridoxal phosphate</keyword>
<evidence type="ECO:0000256" key="3">
    <source>
        <dbReference type="ARBA" id="ARBA00005176"/>
    </source>
</evidence>
<dbReference type="InterPro" id="IPR004632">
    <property type="entry name" value="4NH2But_aminotransferase_bac"/>
</dbReference>
<evidence type="ECO:0000256" key="11">
    <source>
        <dbReference type="ARBA" id="ARBA00030204"/>
    </source>
</evidence>
<keyword evidence="18" id="KW-1185">Reference proteome</keyword>
<dbReference type="PANTHER" id="PTHR11986:SF58">
    <property type="entry name" value="LEUCINE_METHIONINE RACEMASE"/>
    <property type="match status" value="1"/>
</dbReference>
<dbReference type="PIRSF" id="PIRSF000521">
    <property type="entry name" value="Transaminase_4ab_Lys_Orn"/>
    <property type="match status" value="1"/>
</dbReference>
<dbReference type="InterPro" id="IPR015421">
    <property type="entry name" value="PyrdxlP-dep_Trfase_major"/>
</dbReference>
<accession>A0ABW8TKT1</accession>
<dbReference type="CDD" id="cd00610">
    <property type="entry name" value="OAT_like"/>
    <property type="match status" value="1"/>
</dbReference>
<evidence type="ECO:0000256" key="1">
    <source>
        <dbReference type="ARBA" id="ARBA00001750"/>
    </source>
</evidence>
<evidence type="ECO:0000256" key="9">
    <source>
        <dbReference type="ARBA" id="ARBA00022898"/>
    </source>
</evidence>
<evidence type="ECO:0000256" key="10">
    <source>
        <dbReference type="ARBA" id="ARBA00029760"/>
    </source>
</evidence>
<sequence>MIEESNAKIITEVPGPKSKELIQKRERYVANGVSCSAPIFVDEAKGALIKDVDGNVFVDFAGAIGVQNIGHRDEGVVEAIKAQLDKYIHPSFHMHMYEPYVNLAEKLTQITPGNYPKKAMLANSGAEAVENAIKIARAYTKKSGIISLQGSFHGRTNMTMSITSKYKPYKNGFGPFASDTYKTDAAYCYRCPLGCKYPSCKVACAEKLKTMLNTVVSPDEIACLIAEPIQGEGGFVVPPKEYFKALQQICNENNIVFIVDEVQAGFARTGKTFAHENFEVDADIITMSKSIANGVPLSAVVGKAEIMDAACVGGIGGTYGGSPLGCVAALKVIEKIEKEDLNSKSLEMGSYIMKRLNEMKEKYYVIGDVRGLGAMIGLEFVKDRESKEPYGEIVKKTIKYCFEHGVIFLNAGLFGNVIRFLPPLVMTDEQLEYGLNILDDAIKESI</sequence>
<dbReference type="EC" id="2.6.1.19" evidence="6"/>
<evidence type="ECO:0000256" key="15">
    <source>
        <dbReference type="ARBA" id="ARBA00050054"/>
    </source>
</evidence>
<dbReference type="PANTHER" id="PTHR11986">
    <property type="entry name" value="AMINOTRANSFERASE CLASS III"/>
    <property type="match status" value="1"/>
</dbReference>
<dbReference type="EC" id="2.6.1.22" evidence="5"/>
<comment type="similarity">
    <text evidence="4 16">Belongs to the class-III pyridoxal-phosphate-dependent aminotransferase family.</text>
</comment>
<dbReference type="InterPro" id="IPR050103">
    <property type="entry name" value="Class-III_PLP-dep_AT"/>
</dbReference>
<evidence type="ECO:0000256" key="14">
    <source>
        <dbReference type="ARBA" id="ARBA00048021"/>
    </source>
</evidence>
<dbReference type="Gene3D" id="3.90.1150.10">
    <property type="entry name" value="Aspartate Aminotransferase, domain 1"/>
    <property type="match status" value="1"/>
</dbReference>
<organism evidence="17 18">
    <name type="scientific">Clostridium neuense</name>
    <dbReference type="NCBI Taxonomy" id="1728934"/>
    <lineage>
        <taxon>Bacteria</taxon>
        <taxon>Bacillati</taxon>
        <taxon>Bacillota</taxon>
        <taxon>Clostridia</taxon>
        <taxon>Eubacteriales</taxon>
        <taxon>Clostridiaceae</taxon>
        <taxon>Clostridium</taxon>
    </lineage>
</organism>
<dbReference type="Pfam" id="PF00202">
    <property type="entry name" value="Aminotran_3"/>
    <property type="match status" value="1"/>
</dbReference>
<evidence type="ECO:0000256" key="4">
    <source>
        <dbReference type="ARBA" id="ARBA00008954"/>
    </source>
</evidence>
<dbReference type="SUPFAM" id="SSF53383">
    <property type="entry name" value="PLP-dependent transferases"/>
    <property type="match status" value="1"/>
</dbReference>
<evidence type="ECO:0000313" key="17">
    <source>
        <dbReference type="EMBL" id="MFL0253090.1"/>
    </source>
</evidence>
<comment type="caution">
    <text evidence="17">The sequence shown here is derived from an EMBL/GenBank/DDBJ whole genome shotgun (WGS) entry which is preliminary data.</text>
</comment>
<evidence type="ECO:0000256" key="2">
    <source>
        <dbReference type="ARBA" id="ARBA00001933"/>
    </source>
</evidence>
<protein>
    <recommendedName>
        <fullName evidence="12">(S)-3-amino-2-methylpropionate transaminase</fullName>
        <ecNumber evidence="6">2.6.1.19</ecNumber>
        <ecNumber evidence="5">2.6.1.22</ecNumber>
    </recommendedName>
    <alternativeName>
        <fullName evidence="13">GABA aminotransferase</fullName>
    </alternativeName>
    <alternativeName>
        <fullName evidence="11">Gamma-amino-N-butyrate transaminase</fullName>
    </alternativeName>
    <alternativeName>
        <fullName evidence="15">Glutamate:succinic semialdehyde transaminase</fullName>
    </alternativeName>
    <alternativeName>
        <fullName evidence="10">L-AIBAT</fullName>
    </alternativeName>
</protein>